<keyword evidence="3" id="KW-1185">Reference proteome</keyword>
<dbReference type="OrthoDB" id="949867at2"/>
<evidence type="ECO:0000313" key="2">
    <source>
        <dbReference type="EMBL" id="TGE17845.1"/>
    </source>
</evidence>
<protein>
    <submittedName>
        <fullName evidence="2">Uncharacterized protein</fullName>
    </submittedName>
</protein>
<proteinExistence type="predicted"/>
<dbReference type="InterPro" id="IPR046219">
    <property type="entry name" value="DUF6252"/>
</dbReference>
<dbReference type="RefSeq" id="WP_135496922.1">
    <property type="nucleotide sequence ID" value="NZ_SRLD01000009.1"/>
</dbReference>
<organism evidence="2 3">
    <name type="scientific">Hymenobacter elongatus</name>
    <dbReference type="NCBI Taxonomy" id="877208"/>
    <lineage>
        <taxon>Bacteria</taxon>
        <taxon>Pseudomonadati</taxon>
        <taxon>Bacteroidota</taxon>
        <taxon>Cytophagia</taxon>
        <taxon>Cytophagales</taxon>
        <taxon>Hymenobacteraceae</taxon>
        <taxon>Hymenobacter</taxon>
    </lineage>
</organism>
<accession>A0A4Z0PMP8</accession>
<dbReference type="PROSITE" id="PS51257">
    <property type="entry name" value="PROKAR_LIPOPROTEIN"/>
    <property type="match status" value="1"/>
</dbReference>
<sequence length="166" mass="17867">MKLPLLLLLPLSLLSTACEKETEADALPKATQEGQHTFGCLVDGKAFVPKTAQATSITRRAPLEAYIYRTDLLVSAMGGGYVEFALRNAFKPGTYTLGETSSGSYGSHAVSGARYDTNLDYPGTVTLTRIDTVAKIAAGTFQFTASDYRSGKTITITQGRFDVRLK</sequence>
<dbReference type="Pfam" id="PF19765">
    <property type="entry name" value="DUF6252"/>
    <property type="match status" value="1"/>
</dbReference>
<dbReference type="EMBL" id="SRLD01000009">
    <property type="protein sequence ID" value="TGE17845.1"/>
    <property type="molecule type" value="Genomic_DNA"/>
</dbReference>
<gene>
    <name evidence="2" type="ORF">E5J99_06555</name>
</gene>
<evidence type="ECO:0000256" key="1">
    <source>
        <dbReference type="SAM" id="SignalP"/>
    </source>
</evidence>
<dbReference type="AlphaFoldDB" id="A0A4Z0PMP8"/>
<feature type="signal peptide" evidence="1">
    <location>
        <begin position="1"/>
        <end position="17"/>
    </location>
</feature>
<feature type="chain" id="PRO_5021302944" evidence="1">
    <location>
        <begin position="18"/>
        <end position="166"/>
    </location>
</feature>
<dbReference type="Proteomes" id="UP000297739">
    <property type="component" value="Unassembled WGS sequence"/>
</dbReference>
<evidence type="ECO:0000313" key="3">
    <source>
        <dbReference type="Proteomes" id="UP000297739"/>
    </source>
</evidence>
<name>A0A4Z0PMP8_9BACT</name>
<keyword evidence="1" id="KW-0732">Signal</keyword>
<comment type="caution">
    <text evidence="2">The sequence shown here is derived from an EMBL/GenBank/DDBJ whole genome shotgun (WGS) entry which is preliminary data.</text>
</comment>
<reference evidence="2 3" key="1">
    <citation type="submission" date="2019-04" db="EMBL/GenBank/DDBJ databases">
        <authorList>
            <person name="Feng G."/>
            <person name="Zhang J."/>
            <person name="Zhu H."/>
        </authorList>
    </citation>
    <scope>NUCLEOTIDE SEQUENCE [LARGE SCALE GENOMIC DNA]</scope>
    <source>
        <strain evidence="2 3">JCM 17223</strain>
    </source>
</reference>